<feature type="active site" description="Charge relay system" evidence="8">
    <location>
        <position position="387"/>
    </location>
</feature>
<evidence type="ECO:0000256" key="2">
    <source>
        <dbReference type="ARBA" id="ARBA00022729"/>
    </source>
</evidence>
<organism evidence="11 12">
    <name type="scientific">Mythimna separata</name>
    <name type="common">Oriental armyworm</name>
    <name type="synonym">Pseudaletia separata</name>
    <dbReference type="NCBI Taxonomy" id="271217"/>
    <lineage>
        <taxon>Eukaryota</taxon>
        <taxon>Metazoa</taxon>
        <taxon>Ecdysozoa</taxon>
        <taxon>Arthropoda</taxon>
        <taxon>Hexapoda</taxon>
        <taxon>Insecta</taxon>
        <taxon>Pterygota</taxon>
        <taxon>Neoptera</taxon>
        <taxon>Endopterygota</taxon>
        <taxon>Lepidoptera</taxon>
        <taxon>Glossata</taxon>
        <taxon>Ditrysia</taxon>
        <taxon>Noctuoidea</taxon>
        <taxon>Noctuidae</taxon>
        <taxon>Noctuinae</taxon>
        <taxon>Hadenini</taxon>
        <taxon>Mythimna</taxon>
    </lineage>
</organism>
<keyword evidence="2 9" id="KW-0732">Signal</keyword>
<feature type="active site" description="Charge relay system" evidence="8">
    <location>
        <position position="356"/>
    </location>
</feature>
<comment type="similarity">
    <text evidence="1 7">Belongs to the AB hydrolase superfamily. Lipase family.</text>
</comment>
<gene>
    <name evidence="11" type="ORF">PYW07_000854</name>
</gene>
<dbReference type="EMBL" id="JARGEI010000009">
    <property type="protein sequence ID" value="KAJ8726156.1"/>
    <property type="molecule type" value="Genomic_DNA"/>
</dbReference>
<name>A0AAD7YTV9_MYTSE</name>
<evidence type="ECO:0000313" key="11">
    <source>
        <dbReference type="EMBL" id="KAJ8726156.1"/>
    </source>
</evidence>
<proteinExistence type="inferred from homology"/>
<evidence type="ECO:0000256" key="6">
    <source>
        <dbReference type="ARBA" id="ARBA00023180"/>
    </source>
</evidence>
<dbReference type="AlphaFoldDB" id="A0AAD7YTV9"/>
<feature type="active site" description="Nucleophile" evidence="8">
    <location>
        <position position="182"/>
    </location>
</feature>
<protein>
    <recommendedName>
        <fullName evidence="7">Lipase</fullName>
    </recommendedName>
</protein>
<feature type="signal peptide" evidence="9">
    <location>
        <begin position="1"/>
        <end position="22"/>
    </location>
</feature>
<dbReference type="SUPFAM" id="SSF53474">
    <property type="entry name" value="alpha/beta-Hydrolases"/>
    <property type="match status" value="1"/>
</dbReference>
<keyword evidence="5" id="KW-0443">Lipid metabolism</keyword>
<evidence type="ECO:0000256" key="8">
    <source>
        <dbReference type="PIRSR" id="PIRSR000862-1"/>
    </source>
</evidence>
<dbReference type="Pfam" id="PF04083">
    <property type="entry name" value="Abhydro_lipase"/>
    <property type="match status" value="1"/>
</dbReference>
<dbReference type="InterPro" id="IPR006693">
    <property type="entry name" value="AB_hydrolase_lipase"/>
</dbReference>
<dbReference type="GO" id="GO:0016042">
    <property type="term" value="P:lipid catabolic process"/>
    <property type="evidence" value="ECO:0007669"/>
    <property type="project" value="UniProtKB-KW"/>
</dbReference>
<evidence type="ECO:0000256" key="9">
    <source>
        <dbReference type="SAM" id="SignalP"/>
    </source>
</evidence>
<feature type="domain" description="Partial AB-hydrolase lipase" evidence="10">
    <location>
        <begin position="54"/>
        <end position="106"/>
    </location>
</feature>
<evidence type="ECO:0000256" key="1">
    <source>
        <dbReference type="ARBA" id="ARBA00010701"/>
    </source>
</evidence>
<evidence type="ECO:0000256" key="5">
    <source>
        <dbReference type="ARBA" id="ARBA00023098"/>
    </source>
</evidence>
<dbReference type="FunFam" id="3.40.50.1820:FF:000021">
    <property type="entry name" value="Lipase"/>
    <property type="match status" value="1"/>
</dbReference>
<keyword evidence="3 7" id="KW-0378">Hydrolase</keyword>
<evidence type="ECO:0000256" key="7">
    <source>
        <dbReference type="PIRNR" id="PIRNR000862"/>
    </source>
</evidence>
<keyword evidence="12" id="KW-1185">Reference proteome</keyword>
<dbReference type="InterPro" id="IPR025483">
    <property type="entry name" value="Lipase_euk"/>
</dbReference>
<keyword evidence="6" id="KW-0325">Glycoprotein</keyword>
<evidence type="ECO:0000313" key="12">
    <source>
        <dbReference type="Proteomes" id="UP001231518"/>
    </source>
</evidence>
<keyword evidence="4 7" id="KW-0442">Lipid degradation</keyword>
<dbReference type="PIRSF" id="PIRSF000862">
    <property type="entry name" value="Steryl_ester_lip"/>
    <property type="match status" value="1"/>
</dbReference>
<evidence type="ECO:0000259" key="10">
    <source>
        <dbReference type="Pfam" id="PF04083"/>
    </source>
</evidence>
<feature type="chain" id="PRO_5042055660" description="Lipase" evidence="9">
    <location>
        <begin position="23"/>
        <end position="415"/>
    </location>
</feature>
<evidence type="ECO:0000256" key="4">
    <source>
        <dbReference type="ARBA" id="ARBA00022963"/>
    </source>
</evidence>
<dbReference type="Gene3D" id="3.40.50.1820">
    <property type="entry name" value="alpha/beta hydrolase"/>
    <property type="match status" value="1"/>
</dbReference>
<dbReference type="PANTHER" id="PTHR11005">
    <property type="entry name" value="LYSOSOMAL ACID LIPASE-RELATED"/>
    <property type="match status" value="1"/>
</dbReference>
<accession>A0AAD7YTV9</accession>
<dbReference type="Proteomes" id="UP001231518">
    <property type="component" value="Chromosome 10"/>
</dbReference>
<reference evidence="11" key="1">
    <citation type="submission" date="2023-03" db="EMBL/GenBank/DDBJ databases">
        <title>Chromosome-level genomes of two armyworms, Mythimna separata and Mythimna loreyi, provide insights into the biosynthesis and reception of sex pheromones.</title>
        <authorList>
            <person name="Zhao H."/>
        </authorList>
    </citation>
    <scope>NUCLEOTIDE SEQUENCE</scope>
    <source>
        <strain evidence="11">BeijingLab</strain>
        <tissue evidence="11">Pupa</tissue>
    </source>
</reference>
<dbReference type="InterPro" id="IPR029058">
    <property type="entry name" value="AB_hydrolase_fold"/>
</dbReference>
<dbReference type="GO" id="GO:0016788">
    <property type="term" value="F:hydrolase activity, acting on ester bonds"/>
    <property type="evidence" value="ECO:0007669"/>
    <property type="project" value="InterPro"/>
</dbReference>
<comment type="caution">
    <text evidence="11">The sequence shown here is derived from an EMBL/GenBank/DDBJ whole genome shotgun (WGS) entry which is preliminary data.</text>
</comment>
<evidence type="ECO:0000256" key="3">
    <source>
        <dbReference type="ARBA" id="ARBA00022801"/>
    </source>
</evidence>
<sequence length="415" mass="47223">MFRFSKLVYYLALVLFLQIVHAVDYKFYRSSEESSNEYTASDILDDARLDTFSLIRKYGYQCEIHRVYTEDKYILEMHRIPSKSPLAPVVLLQHGLLSSSAEWVLMTPGRGLAYILADAGYDVWMGNARGNTYSHRHVTLKPSSTAYWKFSWHEIGYYDLPAMIDYILKDTGASRLQYIGFSQGTTVFWVLMSTRPEYNDKIVAMQALAPVGYVGNIKSPLIKAIAPFTNSLEVIFKILGTNEILPNGKINELAGQKLCVEEAITQVLCTNLLFLICGFNSEQLNTTMLPVVLGHTPAGASTRQVIHFGQLYKSGKFANFDHGWFANKRIYGTYKPPEYKLQNIRTPVFLHYADNDWLSTPRDVKKLAKGIPTAIGIYRVPLAKFNHLDFVFAINATELIYNRLLNIMAQFKDEP</sequence>